<evidence type="ECO:0000313" key="1">
    <source>
        <dbReference type="EMBL" id="HAE46061.1"/>
    </source>
</evidence>
<organism evidence="1 2">
    <name type="scientific">Tistrella mobilis</name>
    <dbReference type="NCBI Taxonomy" id="171437"/>
    <lineage>
        <taxon>Bacteria</taxon>
        <taxon>Pseudomonadati</taxon>
        <taxon>Pseudomonadota</taxon>
        <taxon>Alphaproteobacteria</taxon>
        <taxon>Geminicoccales</taxon>
        <taxon>Geminicoccaceae</taxon>
        <taxon>Tistrella</taxon>
    </lineage>
</organism>
<dbReference type="AlphaFoldDB" id="A0A3B9IDU7"/>
<name>A0A3B9IDU7_9PROT</name>
<sequence length="108" mass="12051">MPVCKYSDGEGQACWFLTIHEEAVSVLHDTMQAPVRCVIASMDFHRTKRKIGMDSLGDVDLEIANIVGLQVQRTSVMGHGSFLINGLRMKDGAEEHLLLNGRGAYWLY</sequence>
<proteinExistence type="predicted"/>
<gene>
    <name evidence="1" type="ORF">DCK97_01445</name>
</gene>
<comment type="caution">
    <text evidence="1">The sequence shown here is derived from an EMBL/GenBank/DDBJ whole genome shotgun (WGS) entry which is preliminary data.</text>
</comment>
<dbReference type="EMBL" id="DMAI01000020">
    <property type="protein sequence ID" value="HAE46061.1"/>
    <property type="molecule type" value="Genomic_DNA"/>
</dbReference>
<accession>A0A3B9IDU7</accession>
<reference evidence="1 2" key="1">
    <citation type="journal article" date="2018" name="Nat. Biotechnol.">
        <title>A standardized bacterial taxonomy based on genome phylogeny substantially revises the tree of life.</title>
        <authorList>
            <person name="Parks D.H."/>
            <person name="Chuvochina M."/>
            <person name="Waite D.W."/>
            <person name="Rinke C."/>
            <person name="Skarshewski A."/>
            <person name="Chaumeil P.A."/>
            <person name="Hugenholtz P."/>
        </authorList>
    </citation>
    <scope>NUCLEOTIDE SEQUENCE [LARGE SCALE GENOMIC DNA]</scope>
    <source>
        <strain evidence="1">UBA8739</strain>
    </source>
</reference>
<dbReference type="Proteomes" id="UP000257706">
    <property type="component" value="Unassembled WGS sequence"/>
</dbReference>
<protein>
    <submittedName>
        <fullName evidence="1">Uncharacterized protein</fullName>
    </submittedName>
</protein>
<evidence type="ECO:0000313" key="2">
    <source>
        <dbReference type="Proteomes" id="UP000257706"/>
    </source>
</evidence>